<dbReference type="FunFam" id="3.40.50.12780:FF:000016">
    <property type="entry name" value="Phenylacetate-coenzyme A ligase"/>
    <property type="match status" value="1"/>
</dbReference>
<dbReference type="Gene3D" id="3.40.50.12780">
    <property type="entry name" value="N-terminal domain of ligase-like"/>
    <property type="match status" value="1"/>
</dbReference>
<gene>
    <name evidence="12" type="ordered locus">Sgly_0182</name>
</gene>
<evidence type="ECO:0000259" key="10">
    <source>
        <dbReference type="Pfam" id="PF00501"/>
    </source>
</evidence>
<reference evidence="12 13" key="1">
    <citation type="journal article" date="2011" name="Stand. Genomic Sci.">
        <title>Complete genome sequence of Syntrophobotulus glycolicus type strain (FlGlyR).</title>
        <authorList>
            <person name="Han C."/>
            <person name="Mwirichia R."/>
            <person name="Chertkov O."/>
            <person name="Held B."/>
            <person name="Lapidus A."/>
            <person name="Nolan M."/>
            <person name="Lucas S."/>
            <person name="Hammon N."/>
            <person name="Deshpande S."/>
            <person name="Cheng J.F."/>
            <person name="Tapia R."/>
            <person name="Goodwin L."/>
            <person name="Pitluck S."/>
            <person name="Huntemann M."/>
            <person name="Liolios K."/>
            <person name="Ivanova N."/>
            <person name="Pagani I."/>
            <person name="Mavromatis K."/>
            <person name="Ovchinikova G."/>
            <person name="Pati A."/>
            <person name="Chen A."/>
            <person name="Palaniappan K."/>
            <person name="Land M."/>
            <person name="Hauser L."/>
            <person name="Brambilla E.M."/>
            <person name="Rohde M."/>
            <person name="Spring S."/>
            <person name="Sikorski J."/>
            <person name="Goker M."/>
            <person name="Woyke T."/>
            <person name="Bristow J."/>
            <person name="Eisen J.A."/>
            <person name="Markowitz V."/>
            <person name="Hugenholtz P."/>
            <person name="Kyrpides N.C."/>
            <person name="Klenk H.P."/>
            <person name="Detter J.C."/>
        </authorList>
    </citation>
    <scope>NUCLEOTIDE SEQUENCE [LARGE SCALE GENOMIC DNA]</scope>
    <source>
        <strain evidence="13">DSM 8271 / FlGlyR</strain>
    </source>
</reference>
<evidence type="ECO:0000313" key="13">
    <source>
        <dbReference type="Proteomes" id="UP000007488"/>
    </source>
</evidence>
<comment type="subunit">
    <text evidence="1">Monomer.</text>
</comment>
<evidence type="ECO:0000256" key="3">
    <source>
        <dbReference type="ARBA" id="ARBA00022741"/>
    </source>
</evidence>
<dbReference type="GO" id="GO:0010124">
    <property type="term" value="P:phenylacetate catabolic process"/>
    <property type="evidence" value="ECO:0007669"/>
    <property type="project" value="UniProtKB-UniRule"/>
</dbReference>
<keyword evidence="3 9" id="KW-0547">Nucleotide-binding</keyword>
<dbReference type="PIRSF" id="PIRSF006444">
    <property type="entry name" value="PaaK"/>
    <property type="match status" value="1"/>
</dbReference>
<dbReference type="CDD" id="cd05913">
    <property type="entry name" value="PaaK"/>
    <property type="match status" value="1"/>
</dbReference>
<dbReference type="STRING" id="645991.Sgly_0182"/>
<dbReference type="HOGENOM" id="CLU_035301_1_1_9"/>
<dbReference type="GO" id="GO:0047475">
    <property type="term" value="F:phenylacetate-CoA ligase activity"/>
    <property type="evidence" value="ECO:0007669"/>
    <property type="project" value="UniProtKB-EC"/>
</dbReference>
<dbReference type="Gene3D" id="3.30.300.30">
    <property type="match status" value="1"/>
</dbReference>
<proteinExistence type="inferred from homology"/>
<dbReference type="EC" id="6.2.1.30" evidence="6 9"/>
<dbReference type="InterPro" id="IPR000873">
    <property type="entry name" value="AMP-dep_synth/lig_dom"/>
</dbReference>
<evidence type="ECO:0000256" key="5">
    <source>
        <dbReference type="ARBA" id="ARBA00061566"/>
    </source>
</evidence>
<dbReference type="EMBL" id="CP002547">
    <property type="protein sequence ID" value="ADY54553.1"/>
    <property type="molecule type" value="Genomic_DNA"/>
</dbReference>
<feature type="domain" description="AMP-dependent synthetase/ligase" evidence="10">
    <location>
        <begin position="80"/>
        <end position="286"/>
    </location>
</feature>
<dbReference type="InterPro" id="IPR051414">
    <property type="entry name" value="Adenylate-forming_Reductase"/>
</dbReference>
<comment type="similarity">
    <text evidence="5 9">Belongs to the phenylacetyl-CoA ligase family.</text>
</comment>
<name>F0SW67_SYNGF</name>
<keyword evidence="2 9" id="KW-0436">Ligase</keyword>
<organism evidence="12 13">
    <name type="scientific">Syntrophobotulus glycolicus (strain DSM 8271 / FlGlyR)</name>
    <dbReference type="NCBI Taxonomy" id="645991"/>
    <lineage>
        <taxon>Bacteria</taxon>
        <taxon>Bacillati</taxon>
        <taxon>Bacillota</taxon>
        <taxon>Clostridia</taxon>
        <taxon>Eubacteriales</taxon>
        <taxon>Desulfitobacteriaceae</taxon>
        <taxon>Syntrophobotulus</taxon>
    </lineage>
</organism>
<evidence type="ECO:0000259" key="11">
    <source>
        <dbReference type="Pfam" id="PF14535"/>
    </source>
</evidence>
<comment type="pathway">
    <text evidence="4 9">Aromatic compound metabolism; phenylacetate degradation.</text>
</comment>
<dbReference type="AlphaFoldDB" id="F0SW67"/>
<dbReference type="UniPathway" id="UPA00930"/>
<keyword evidence="13" id="KW-1185">Reference proteome</keyword>
<dbReference type="KEGG" id="sgy:Sgly_0182"/>
<dbReference type="InterPro" id="IPR042099">
    <property type="entry name" value="ANL_N_sf"/>
</dbReference>
<dbReference type="InterPro" id="IPR011880">
    <property type="entry name" value="PA_CoA_ligase"/>
</dbReference>
<reference evidence="13" key="2">
    <citation type="submission" date="2011-02" db="EMBL/GenBank/DDBJ databases">
        <title>The complete genome of Syntrophobotulus glycolicus DSM 8271.</title>
        <authorList>
            <person name="Lucas S."/>
            <person name="Copeland A."/>
            <person name="Lapidus A."/>
            <person name="Bruce D."/>
            <person name="Goodwin L."/>
            <person name="Pitluck S."/>
            <person name="Kyrpides N."/>
            <person name="Mavromatis K."/>
            <person name="Pagani I."/>
            <person name="Ivanova N."/>
            <person name="Mikhailova N."/>
            <person name="Chertkov O."/>
            <person name="Held B."/>
            <person name="Detter J.C."/>
            <person name="Tapia R."/>
            <person name="Han C."/>
            <person name="Land M."/>
            <person name="Hauser L."/>
            <person name="Markowitz V."/>
            <person name="Cheng J.-F."/>
            <person name="Hugenholtz P."/>
            <person name="Woyke T."/>
            <person name="Wu D."/>
            <person name="Spring S."/>
            <person name="Schroeder M."/>
            <person name="Brambilla E."/>
            <person name="Klenk H.-P."/>
            <person name="Eisen J.A."/>
        </authorList>
    </citation>
    <scope>NUCLEOTIDE SEQUENCE [LARGE SCALE GENOMIC DNA]</scope>
    <source>
        <strain evidence="13">DSM 8271 / FlGlyR</strain>
    </source>
</reference>
<evidence type="ECO:0000256" key="6">
    <source>
        <dbReference type="ARBA" id="ARBA00066629"/>
    </source>
</evidence>
<evidence type="ECO:0000256" key="4">
    <source>
        <dbReference type="ARBA" id="ARBA00060591"/>
    </source>
</evidence>
<sequence>MLIWDQEHECMPRPKLNELQLERLKWTVNRVYSHVPHYRKKFDELGIKPESIKSLKDLARLPFTTKNDLRDNYPFGLFTVPARDLIRIHASSGTTGRPVVAGYTANDLNTWTELTARMVTLAGVTKDDVAQIAFNYGLFTGGFGLHYGLERVGALVIPASGGNTERQLMLMQDFGTTTLIATPSYALYIAEVAEQSGIDIASLKLKTGLFGSEPWTEEMRKEIESRLHLVATDNYGLSEVMGPGVAGECLSHAGHHIAEDHFIVETINPDTGEILEPGEEGELVFTSLTKEAFPVIRFRTKDISCIDQEPCSCGRTTARMRKVTGRTDDMLIIRGVNVFPSQIESILMPIEGIGPHYLINVSRKNYLDELEVVVELTSPDLLEPYSRLEEFEDFIRQKLYSVLSLHARIRIVQPGTLERTTGKSKRVFDSR</sequence>
<dbReference type="InterPro" id="IPR028154">
    <property type="entry name" value="AMP-dep_Lig_C"/>
</dbReference>
<evidence type="ECO:0000256" key="8">
    <source>
        <dbReference type="ARBA" id="ARBA00075111"/>
    </source>
</evidence>
<dbReference type="PANTHER" id="PTHR43439">
    <property type="entry name" value="PHENYLACETATE-COENZYME A LIGASE"/>
    <property type="match status" value="1"/>
</dbReference>
<dbReference type="GO" id="GO:0000166">
    <property type="term" value="F:nucleotide binding"/>
    <property type="evidence" value="ECO:0007669"/>
    <property type="project" value="UniProtKB-KW"/>
</dbReference>
<comment type="function">
    <text evidence="9">Catalyzes the activation of phenylacetic acid (PA) to phenylacetyl-CoA (PA-CoA).</text>
</comment>
<dbReference type="RefSeq" id="WP_013623424.1">
    <property type="nucleotide sequence ID" value="NC_015172.1"/>
</dbReference>
<evidence type="ECO:0000256" key="1">
    <source>
        <dbReference type="ARBA" id="ARBA00011245"/>
    </source>
</evidence>
<evidence type="ECO:0000256" key="7">
    <source>
        <dbReference type="ARBA" id="ARBA00068695"/>
    </source>
</evidence>
<dbReference type="PANTHER" id="PTHR43439:SF1">
    <property type="entry name" value="PHENYLACETATE-COENZYME A LIGASE"/>
    <property type="match status" value="1"/>
</dbReference>
<evidence type="ECO:0000313" key="12">
    <source>
        <dbReference type="EMBL" id="ADY54553.1"/>
    </source>
</evidence>
<dbReference type="Pfam" id="PF00501">
    <property type="entry name" value="AMP-binding"/>
    <property type="match status" value="1"/>
</dbReference>
<dbReference type="InterPro" id="IPR045851">
    <property type="entry name" value="AMP-bd_C_sf"/>
</dbReference>
<accession>F0SW67</accession>
<dbReference type="eggNOG" id="COG1541">
    <property type="taxonomic scope" value="Bacteria"/>
</dbReference>
<protein>
    <recommendedName>
        <fullName evidence="7 9">Phenylacetate-coenzyme A ligase</fullName>
        <ecNumber evidence="6 9">6.2.1.30</ecNumber>
    </recommendedName>
    <alternativeName>
        <fullName evidence="8 9">Phenylacetyl-CoA ligase</fullName>
    </alternativeName>
</protein>
<feature type="domain" description="AMP-dependent ligase C-terminal" evidence="11">
    <location>
        <begin position="335"/>
        <end position="431"/>
    </location>
</feature>
<evidence type="ECO:0000256" key="2">
    <source>
        <dbReference type="ARBA" id="ARBA00022598"/>
    </source>
</evidence>
<evidence type="ECO:0000256" key="9">
    <source>
        <dbReference type="PIRNR" id="PIRNR006444"/>
    </source>
</evidence>
<dbReference type="Pfam" id="PF14535">
    <property type="entry name" value="AMP-binding_C_2"/>
    <property type="match status" value="1"/>
</dbReference>
<dbReference type="Proteomes" id="UP000007488">
    <property type="component" value="Chromosome"/>
</dbReference>
<comment type="catalytic activity">
    <reaction evidence="9">
        <text>2-phenylacetate + ATP + CoA = phenylacetyl-CoA + AMP + diphosphate</text>
        <dbReference type="Rhea" id="RHEA:20956"/>
        <dbReference type="ChEBI" id="CHEBI:18401"/>
        <dbReference type="ChEBI" id="CHEBI:30616"/>
        <dbReference type="ChEBI" id="CHEBI:33019"/>
        <dbReference type="ChEBI" id="CHEBI:57287"/>
        <dbReference type="ChEBI" id="CHEBI:57390"/>
        <dbReference type="ChEBI" id="CHEBI:456215"/>
        <dbReference type="EC" id="6.2.1.30"/>
    </reaction>
</comment>
<dbReference type="SUPFAM" id="SSF56801">
    <property type="entry name" value="Acetyl-CoA synthetase-like"/>
    <property type="match status" value="1"/>
</dbReference>